<reference evidence="3 4" key="1">
    <citation type="submission" date="2020-08" db="EMBL/GenBank/DDBJ databases">
        <title>Genomic Encyclopedia of Type Strains, Phase IV (KMG-V): Genome sequencing to study the core and pangenomes of soil and plant-associated prokaryotes.</title>
        <authorList>
            <person name="Whitman W."/>
        </authorList>
    </citation>
    <scope>NUCLEOTIDE SEQUENCE [LARGE SCALE GENOMIC DNA]</scope>
    <source>
        <strain evidence="3 4">MP7CTX6</strain>
    </source>
</reference>
<dbReference type="InterPro" id="IPR020904">
    <property type="entry name" value="Sc_DH/Rdtase_CS"/>
</dbReference>
<feature type="domain" description="Ketoreductase" evidence="2">
    <location>
        <begin position="8"/>
        <end position="182"/>
    </location>
</feature>
<sequence>MSQKLKDKVAVITGGSSGIGLGIAKRFAEEGAKVAITGRNQQTINEALVEIGPNGLGIQGDVSNLNDLTRIYQTVEEKFGKVDILIANAGVYVLGPLADFTEEQFDKVSDINFKGAFFSVQKALPVLKDGASVVLVSSTVNGKGIPNHAAYSATKAAVRSLARSFSADLLERKIRVNALTPGPVDTPVFNTITTNPEEAKAMKESFSNFTPVKRIGSAEELAAAALYLASDDSAFMLGAELLLDGGLRDL</sequence>
<evidence type="ECO:0000256" key="1">
    <source>
        <dbReference type="ARBA" id="ARBA00006484"/>
    </source>
</evidence>
<comment type="caution">
    <text evidence="3">The sequence shown here is derived from an EMBL/GenBank/DDBJ whole genome shotgun (WGS) entry which is preliminary data.</text>
</comment>
<dbReference type="Proteomes" id="UP000537718">
    <property type="component" value="Unassembled WGS sequence"/>
</dbReference>
<protein>
    <submittedName>
        <fullName evidence="3">NAD(P)-dependent dehydrogenase (Short-subunit alcohol dehydrogenase family)</fullName>
    </submittedName>
</protein>
<dbReference type="CDD" id="cd05233">
    <property type="entry name" value="SDR_c"/>
    <property type="match status" value="1"/>
</dbReference>
<dbReference type="PROSITE" id="PS00061">
    <property type="entry name" value="ADH_SHORT"/>
    <property type="match status" value="1"/>
</dbReference>
<dbReference type="RefSeq" id="WP_183867889.1">
    <property type="nucleotide sequence ID" value="NZ_JACHCF010000006.1"/>
</dbReference>
<dbReference type="SUPFAM" id="SSF51735">
    <property type="entry name" value="NAD(P)-binding Rossmann-fold domains"/>
    <property type="match status" value="1"/>
</dbReference>
<dbReference type="EMBL" id="JACHCF010000006">
    <property type="protein sequence ID" value="MBB5621961.1"/>
    <property type="molecule type" value="Genomic_DNA"/>
</dbReference>
<dbReference type="PANTHER" id="PTHR43943">
    <property type="entry name" value="DEHYDROGENASE/REDUCTASE (SDR FAMILY) MEMBER 4"/>
    <property type="match status" value="1"/>
</dbReference>
<dbReference type="InterPro" id="IPR002347">
    <property type="entry name" value="SDR_fam"/>
</dbReference>
<proteinExistence type="inferred from homology"/>
<dbReference type="PANTHER" id="PTHR43943:SF2">
    <property type="entry name" value="DEHYDROGENASE_REDUCTASE 4"/>
    <property type="match status" value="1"/>
</dbReference>
<organism evidence="3 4">
    <name type="scientific">Pedobacter cryoconitis</name>
    <dbReference type="NCBI Taxonomy" id="188932"/>
    <lineage>
        <taxon>Bacteria</taxon>
        <taxon>Pseudomonadati</taxon>
        <taxon>Bacteroidota</taxon>
        <taxon>Sphingobacteriia</taxon>
        <taxon>Sphingobacteriales</taxon>
        <taxon>Sphingobacteriaceae</taxon>
        <taxon>Pedobacter</taxon>
    </lineage>
</organism>
<dbReference type="Gene3D" id="3.40.50.720">
    <property type="entry name" value="NAD(P)-binding Rossmann-like Domain"/>
    <property type="match status" value="1"/>
</dbReference>
<dbReference type="AlphaFoldDB" id="A0A7W8YUB0"/>
<comment type="similarity">
    <text evidence="1">Belongs to the short-chain dehydrogenases/reductases (SDR) family.</text>
</comment>
<dbReference type="InterPro" id="IPR057326">
    <property type="entry name" value="KR_dom"/>
</dbReference>
<accession>A0A7W8YUB0</accession>
<evidence type="ECO:0000259" key="2">
    <source>
        <dbReference type="SMART" id="SM00822"/>
    </source>
</evidence>
<gene>
    <name evidence="3" type="ORF">HDE69_003024</name>
</gene>
<dbReference type="FunFam" id="3.40.50.720:FF:000084">
    <property type="entry name" value="Short-chain dehydrogenase reductase"/>
    <property type="match status" value="1"/>
</dbReference>
<evidence type="ECO:0000313" key="3">
    <source>
        <dbReference type="EMBL" id="MBB5621961.1"/>
    </source>
</evidence>
<dbReference type="SMART" id="SM00822">
    <property type="entry name" value="PKS_KR"/>
    <property type="match status" value="1"/>
</dbReference>
<dbReference type="NCBIfam" id="NF005559">
    <property type="entry name" value="PRK07231.1"/>
    <property type="match status" value="1"/>
</dbReference>
<dbReference type="PRINTS" id="PR00081">
    <property type="entry name" value="GDHRDH"/>
</dbReference>
<evidence type="ECO:0000313" key="4">
    <source>
        <dbReference type="Proteomes" id="UP000537718"/>
    </source>
</evidence>
<name>A0A7W8YUB0_9SPHI</name>
<dbReference type="InterPro" id="IPR036291">
    <property type="entry name" value="NAD(P)-bd_dom_sf"/>
</dbReference>
<dbReference type="PRINTS" id="PR00080">
    <property type="entry name" value="SDRFAMILY"/>
</dbReference>
<dbReference type="Pfam" id="PF13561">
    <property type="entry name" value="adh_short_C2"/>
    <property type="match status" value="1"/>
</dbReference>